<feature type="short sequence motif" description="GXGXXG" evidence="5">
    <location>
        <begin position="299"/>
        <end position="304"/>
    </location>
</feature>
<feature type="active site" description="Nucleophile" evidence="5">
    <location>
        <position position="332"/>
    </location>
</feature>
<dbReference type="Proteomes" id="UP000014680">
    <property type="component" value="Unassembled WGS sequence"/>
</dbReference>
<comment type="catalytic activity">
    <reaction evidence="3">
        <text>a 1,2-diacyl-sn-glycero-3-phosphocholine + H2O = a 1-acyl-sn-glycero-3-phosphocholine + a fatty acid + H(+)</text>
        <dbReference type="Rhea" id="RHEA:15801"/>
        <dbReference type="ChEBI" id="CHEBI:15377"/>
        <dbReference type="ChEBI" id="CHEBI:15378"/>
        <dbReference type="ChEBI" id="CHEBI:28868"/>
        <dbReference type="ChEBI" id="CHEBI:57643"/>
        <dbReference type="ChEBI" id="CHEBI:58168"/>
        <dbReference type="EC" id="3.1.1.4"/>
    </reaction>
    <physiologicalReaction direction="left-to-right" evidence="3">
        <dbReference type="Rhea" id="RHEA:15802"/>
    </physiologicalReaction>
</comment>
<dbReference type="InterPro" id="IPR016035">
    <property type="entry name" value="Acyl_Trfase/lysoPLipase"/>
</dbReference>
<dbReference type="PROSITE" id="PS50088">
    <property type="entry name" value="ANK_REPEAT"/>
    <property type="match status" value="1"/>
</dbReference>
<dbReference type="Gene3D" id="1.25.40.20">
    <property type="entry name" value="Ankyrin repeat-containing domain"/>
    <property type="match status" value="1"/>
</dbReference>
<dbReference type="Pfam" id="PF01734">
    <property type="entry name" value="Patatin"/>
    <property type="match status" value="1"/>
</dbReference>
<keyword evidence="2 5" id="KW-0443">Lipid metabolism</keyword>
<organism evidence="7 8">
    <name type="scientific">Entamoeba invadens IP1</name>
    <dbReference type="NCBI Taxonomy" id="370355"/>
    <lineage>
        <taxon>Eukaryota</taxon>
        <taxon>Amoebozoa</taxon>
        <taxon>Evosea</taxon>
        <taxon>Archamoebae</taxon>
        <taxon>Mastigamoebida</taxon>
        <taxon>Entamoebidae</taxon>
        <taxon>Entamoeba</taxon>
    </lineage>
</organism>
<dbReference type="EMBL" id="KB206573">
    <property type="protein sequence ID" value="ELP89765.1"/>
    <property type="molecule type" value="Genomic_DNA"/>
</dbReference>
<dbReference type="GO" id="GO:0004623">
    <property type="term" value="F:phospholipase A2 activity"/>
    <property type="evidence" value="ECO:0007669"/>
    <property type="project" value="UniProtKB-EC"/>
</dbReference>
<dbReference type="OMA" id="GIMQWAT"/>
<dbReference type="SUPFAM" id="SSF48403">
    <property type="entry name" value="Ankyrin repeat"/>
    <property type="match status" value="1"/>
</dbReference>
<keyword evidence="8" id="KW-1185">Reference proteome</keyword>
<feature type="active site" description="Proton acceptor" evidence="5">
    <location>
        <position position="454"/>
    </location>
</feature>
<dbReference type="SUPFAM" id="SSF52151">
    <property type="entry name" value="FabD/lysophospholipase-like"/>
    <property type="match status" value="1"/>
</dbReference>
<keyword evidence="5" id="KW-0442">Lipid degradation</keyword>
<feature type="repeat" description="ANK" evidence="4">
    <location>
        <begin position="137"/>
        <end position="169"/>
    </location>
</feature>
<dbReference type="PROSITE" id="PS51635">
    <property type="entry name" value="PNPLA"/>
    <property type="match status" value="1"/>
</dbReference>
<dbReference type="GeneID" id="14888767"/>
<reference evidence="7 8" key="1">
    <citation type="submission" date="2012-10" db="EMBL/GenBank/DDBJ databases">
        <authorList>
            <person name="Zafar N."/>
            <person name="Inman J."/>
            <person name="Hall N."/>
            <person name="Lorenzi H."/>
            <person name="Caler E."/>
        </authorList>
    </citation>
    <scope>NUCLEOTIDE SEQUENCE [LARGE SCALE GENOMIC DNA]</scope>
    <source>
        <strain evidence="7 8">IP1</strain>
    </source>
</reference>
<dbReference type="InterPro" id="IPR036770">
    <property type="entry name" value="Ankyrin_rpt-contain_sf"/>
</dbReference>
<protein>
    <recommendedName>
        <fullName evidence="1">phospholipase A2</fullName>
        <ecNumber evidence="1">3.1.1.4</ecNumber>
    </recommendedName>
</protein>
<evidence type="ECO:0000256" key="4">
    <source>
        <dbReference type="PROSITE-ProRule" id="PRU00023"/>
    </source>
</evidence>
<keyword evidence="5" id="KW-0378">Hydrolase</keyword>
<dbReference type="InterPro" id="IPR002110">
    <property type="entry name" value="Ankyrin_rpt"/>
</dbReference>
<dbReference type="AlphaFoldDB" id="A0A0A1U613"/>
<dbReference type="InterPro" id="IPR047156">
    <property type="entry name" value="Teg/CotR/CapV-like"/>
</dbReference>
<dbReference type="OrthoDB" id="1658288at2759"/>
<dbReference type="PANTHER" id="PTHR24138:SF10">
    <property type="entry name" value="PHOSPHOLIPASE A2"/>
    <property type="match status" value="1"/>
</dbReference>
<dbReference type="RefSeq" id="XP_004256536.1">
    <property type="nucleotide sequence ID" value="XM_004256488.1"/>
</dbReference>
<feature type="short sequence motif" description="GXSXG" evidence="5">
    <location>
        <begin position="330"/>
        <end position="334"/>
    </location>
</feature>
<dbReference type="VEuPathDB" id="AmoebaDB:EIN_424870"/>
<evidence type="ECO:0000256" key="1">
    <source>
        <dbReference type="ARBA" id="ARBA00013278"/>
    </source>
</evidence>
<evidence type="ECO:0000259" key="6">
    <source>
        <dbReference type="PROSITE" id="PS51635"/>
    </source>
</evidence>
<dbReference type="EC" id="3.1.1.4" evidence="1"/>
<name>A0A0A1U613_ENTIV</name>
<dbReference type="KEGG" id="eiv:EIN_424870"/>
<dbReference type="InterPro" id="IPR002641">
    <property type="entry name" value="PNPLA_dom"/>
</dbReference>
<dbReference type="SMART" id="SM00248">
    <property type="entry name" value="ANK"/>
    <property type="match status" value="3"/>
</dbReference>
<accession>A0A0A1U613</accession>
<sequence>MEVENHISLQKSISMINSDQNIAKDYLPEMEKELYFKGLVFYIFGHNKDLLMEHIISKKPEYLSLINSLGETPLFVAVSSLSVLVQKIVDKVGVNTKTTEGNNILHYVCKYPVPRRLLVITSLIKTNAFLLEDKNNVGETPLHVAARSGDLELVLLLMKYGANKSVESLNGLTPASCALESGNSDIYEILNDRDDIAIEVGEVSPTLKDGGKKLTLKERYEEAKKRTIEQKLSIEKKLEEWRYHRTTESTKEKKEKKNTSLQAIFQQIDEVTMNKEMNDLLQEKPYDPSKMYHVFSVDGGGIKGVLESIIIARILAQNKDFLKSIDLLCGCSVGSILVSFLAVGYAPETCADLLQIISENVFVRSKINVTECKYKTSVLKAILEYTLGETKIKDIKRHFLVDSFRIDSTSENRECEAVCFTNLQKGYEEERLSDICLRSSAAPTYFEPYQMYVDGGMLNNTPVGLSWGYLFGINGLNLDPKRVSCFSLSAGKPDPYYIDSTKIGKGGVMQWAVKISDTFFYSIRSWTVKEGDLYLGDRWLRFDPPLGCVIDLDDIEKMPKIREIAETVDITVVNEWVQKHWLN</sequence>
<proteinExistence type="predicted"/>
<evidence type="ECO:0000256" key="2">
    <source>
        <dbReference type="ARBA" id="ARBA00023098"/>
    </source>
</evidence>
<dbReference type="PANTHER" id="PTHR24138">
    <property type="entry name" value="INTRACELLLAR PHOSPHOLIPASE A FAMILY"/>
    <property type="match status" value="1"/>
</dbReference>
<feature type="domain" description="PNPLA" evidence="6">
    <location>
        <begin position="295"/>
        <end position="467"/>
    </location>
</feature>
<evidence type="ECO:0000256" key="5">
    <source>
        <dbReference type="PROSITE-ProRule" id="PRU01161"/>
    </source>
</evidence>
<dbReference type="Pfam" id="PF12796">
    <property type="entry name" value="Ank_2"/>
    <property type="match status" value="1"/>
</dbReference>
<dbReference type="PROSITE" id="PS50297">
    <property type="entry name" value="ANK_REP_REGION"/>
    <property type="match status" value="1"/>
</dbReference>
<keyword evidence="4" id="KW-0040">ANK repeat</keyword>
<gene>
    <name evidence="7" type="ORF">EIN_424870</name>
</gene>
<feature type="short sequence motif" description="DGA/G" evidence="5">
    <location>
        <begin position="454"/>
        <end position="456"/>
    </location>
</feature>
<dbReference type="GO" id="GO:0016042">
    <property type="term" value="P:lipid catabolic process"/>
    <property type="evidence" value="ECO:0007669"/>
    <property type="project" value="UniProtKB-UniRule"/>
</dbReference>
<dbReference type="Gene3D" id="3.40.1090.10">
    <property type="entry name" value="Cytosolic phospholipase A2 catalytic domain"/>
    <property type="match status" value="1"/>
</dbReference>
<evidence type="ECO:0000313" key="8">
    <source>
        <dbReference type="Proteomes" id="UP000014680"/>
    </source>
</evidence>
<evidence type="ECO:0000256" key="3">
    <source>
        <dbReference type="ARBA" id="ARBA00023422"/>
    </source>
</evidence>
<evidence type="ECO:0000313" key="7">
    <source>
        <dbReference type="EMBL" id="ELP89765.1"/>
    </source>
</evidence>